<dbReference type="Gene3D" id="3.90.190.20">
    <property type="entry name" value="Mur ligase, C-terminal domain"/>
    <property type="match status" value="1"/>
</dbReference>
<comment type="caution">
    <text evidence="15">The sequence shown here is derived from an EMBL/GenBank/DDBJ whole genome shotgun (WGS) entry which is preliminary data.</text>
</comment>
<keyword evidence="5 10" id="KW-0067">ATP-binding</keyword>
<keyword evidence="2 10" id="KW-0436">Ligase</keyword>
<dbReference type="InterPro" id="IPR013221">
    <property type="entry name" value="Mur_ligase_cen"/>
</dbReference>
<name>A0ABU1T0W6_9ACTO</name>
<evidence type="ECO:0000256" key="4">
    <source>
        <dbReference type="ARBA" id="ARBA00022741"/>
    </source>
</evidence>
<comment type="pathway">
    <text evidence="10 11">Cell wall biogenesis; peptidoglycan biosynthesis.</text>
</comment>
<keyword evidence="7 10" id="KW-0573">Peptidoglycan synthesis</keyword>
<keyword evidence="16" id="KW-1185">Reference proteome</keyword>
<dbReference type="Gene3D" id="3.40.1390.10">
    <property type="entry name" value="MurE/MurF, N-terminal domain"/>
    <property type="match status" value="1"/>
</dbReference>
<evidence type="ECO:0000259" key="13">
    <source>
        <dbReference type="Pfam" id="PF02875"/>
    </source>
</evidence>
<feature type="domain" description="Mur ligase N-terminal catalytic" evidence="12">
    <location>
        <begin position="29"/>
        <end position="103"/>
    </location>
</feature>
<evidence type="ECO:0000313" key="15">
    <source>
        <dbReference type="EMBL" id="MDR6939006.1"/>
    </source>
</evidence>
<dbReference type="PANTHER" id="PTHR43024:SF1">
    <property type="entry name" value="UDP-N-ACETYLMURAMOYL-TRIPEPTIDE--D-ALANYL-D-ALANINE LIGASE"/>
    <property type="match status" value="1"/>
</dbReference>
<dbReference type="InterPro" id="IPR036615">
    <property type="entry name" value="Mur_ligase_C_dom_sf"/>
</dbReference>
<dbReference type="SUPFAM" id="SSF53623">
    <property type="entry name" value="MurD-like peptide ligases, catalytic domain"/>
    <property type="match status" value="1"/>
</dbReference>
<organism evidence="15 16">
    <name type="scientific">Arcanobacterium hippocoleae</name>
    <dbReference type="NCBI Taxonomy" id="149017"/>
    <lineage>
        <taxon>Bacteria</taxon>
        <taxon>Bacillati</taxon>
        <taxon>Actinomycetota</taxon>
        <taxon>Actinomycetes</taxon>
        <taxon>Actinomycetales</taxon>
        <taxon>Actinomycetaceae</taxon>
        <taxon>Arcanobacterium</taxon>
    </lineage>
</organism>
<proteinExistence type="inferred from homology"/>
<keyword evidence="1 10" id="KW-0963">Cytoplasm</keyword>
<dbReference type="NCBIfam" id="TIGR01143">
    <property type="entry name" value="murF"/>
    <property type="match status" value="1"/>
</dbReference>
<evidence type="ECO:0000256" key="3">
    <source>
        <dbReference type="ARBA" id="ARBA00022618"/>
    </source>
</evidence>
<dbReference type="InterPro" id="IPR051046">
    <property type="entry name" value="MurCDEF_CellWall_CoF430Synth"/>
</dbReference>
<dbReference type="SUPFAM" id="SSF63418">
    <property type="entry name" value="MurE/MurF N-terminal domain"/>
    <property type="match status" value="1"/>
</dbReference>
<dbReference type="InterPro" id="IPR005863">
    <property type="entry name" value="UDP-N-AcMur_synth"/>
</dbReference>
<evidence type="ECO:0000256" key="8">
    <source>
        <dbReference type="ARBA" id="ARBA00023306"/>
    </source>
</evidence>
<evidence type="ECO:0000313" key="16">
    <source>
        <dbReference type="Proteomes" id="UP001266099"/>
    </source>
</evidence>
<comment type="subcellular location">
    <subcellularLocation>
        <location evidence="10 11">Cytoplasm</location>
    </subcellularLocation>
</comment>
<dbReference type="Pfam" id="PF08245">
    <property type="entry name" value="Mur_ligase_M"/>
    <property type="match status" value="1"/>
</dbReference>
<dbReference type="Proteomes" id="UP001266099">
    <property type="component" value="Unassembled WGS sequence"/>
</dbReference>
<keyword evidence="6 10" id="KW-0133">Cell shape</keyword>
<gene>
    <name evidence="10" type="primary">murF</name>
    <name evidence="15" type="ORF">J2S36_000549</name>
</gene>
<dbReference type="EC" id="6.3.2.10" evidence="10 11"/>
<feature type="domain" description="Mur ligase C-terminal" evidence="13">
    <location>
        <begin position="341"/>
        <end position="464"/>
    </location>
</feature>
<reference evidence="15 16" key="1">
    <citation type="submission" date="2023-07" db="EMBL/GenBank/DDBJ databases">
        <title>Sequencing the genomes of 1000 actinobacteria strains.</title>
        <authorList>
            <person name="Klenk H.-P."/>
        </authorList>
    </citation>
    <scope>NUCLEOTIDE SEQUENCE [LARGE SCALE GENOMIC DNA]</scope>
    <source>
        <strain evidence="15 16">DSM 15539</strain>
    </source>
</reference>
<evidence type="ECO:0000259" key="14">
    <source>
        <dbReference type="Pfam" id="PF08245"/>
    </source>
</evidence>
<evidence type="ECO:0000256" key="5">
    <source>
        <dbReference type="ARBA" id="ARBA00022840"/>
    </source>
</evidence>
<dbReference type="InterPro" id="IPR004101">
    <property type="entry name" value="Mur_ligase_C"/>
</dbReference>
<dbReference type="InterPro" id="IPR000713">
    <property type="entry name" value="Mur_ligase_N"/>
</dbReference>
<evidence type="ECO:0000259" key="12">
    <source>
        <dbReference type="Pfam" id="PF01225"/>
    </source>
</evidence>
<evidence type="ECO:0000256" key="9">
    <source>
        <dbReference type="ARBA" id="ARBA00023316"/>
    </source>
</evidence>
<keyword evidence="9 10" id="KW-0961">Cell wall biogenesis/degradation</keyword>
<feature type="domain" description="Mur ligase central" evidence="14">
    <location>
        <begin position="122"/>
        <end position="318"/>
    </location>
</feature>
<dbReference type="GO" id="GO:0047480">
    <property type="term" value="F:UDP-N-acetylmuramoyl-tripeptide-D-alanyl-D-alanine ligase activity"/>
    <property type="evidence" value="ECO:0007669"/>
    <property type="project" value="UniProtKB-EC"/>
</dbReference>
<protein>
    <recommendedName>
        <fullName evidence="10 11">UDP-N-acetylmuramoyl-tripeptide--D-alanyl-D-alanine ligase</fullName>
        <ecNumber evidence="10 11">6.3.2.10</ecNumber>
    </recommendedName>
    <alternativeName>
        <fullName evidence="10">D-alanyl-D-alanine-adding enzyme</fullName>
    </alternativeName>
</protein>
<dbReference type="RefSeq" id="WP_309955284.1">
    <property type="nucleotide sequence ID" value="NZ_JAVDUJ010000001.1"/>
</dbReference>
<evidence type="ECO:0000256" key="11">
    <source>
        <dbReference type="RuleBase" id="RU004136"/>
    </source>
</evidence>
<dbReference type="HAMAP" id="MF_02019">
    <property type="entry name" value="MurF"/>
    <property type="match status" value="1"/>
</dbReference>
<comment type="similarity">
    <text evidence="10">Belongs to the MurCDEF family. MurF subfamily.</text>
</comment>
<feature type="binding site" evidence="10">
    <location>
        <begin position="124"/>
        <end position="130"/>
    </location>
    <ligand>
        <name>ATP</name>
        <dbReference type="ChEBI" id="CHEBI:30616"/>
    </ligand>
</feature>
<evidence type="ECO:0000256" key="2">
    <source>
        <dbReference type="ARBA" id="ARBA00022598"/>
    </source>
</evidence>
<dbReference type="EMBL" id="JAVDUJ010000001">
    <property type="protein sequence ID" value="MDR6939006.1"/>
    <property type="molecule type" value="Genomic_DNA"/>
</dbReference>
<evidence type="ECO:0000256" key="6">
    <source>
        <dbReference type="ARBA" id="ARBA00022960"/>
    </source>
</evidence>
<evidence type="ECO:0000256" key="10">
    <source>
        <dbReference type="HAMAP-Rule" id="MF_02019"/>
    </source>
</evidence>
<dbReference type="Gene3D" id="3.40.1190.10">
    <property type="entry name" value="Mur-like, catalytic domain"/>
    <property type="match status" value="1"/>
</dbReference>
<evidence type="ECO:0000256" key="7">
    <source>
        <dbReference type="ARBA" id="ARBA00022984"/>
    </source>
</evidence>
<keyword evidence="8 10" id="KW-0131">Cell cycle</keyword>
<sequence>MVNLSVAEVLRAVQGQLAGADDAFRQLRISGVVTDNRQITGGELFVAITGERTDGNEYAQAALAAGATAVLTANPALAQKSGAPPERLILVADPVYALGQLAKSWLAYLRAQTHADLKVIGITGSVGKTTTKDLLAKILTHRGNVVAPPNSFNNEIGLALTVLRADFQTASLVLEMGADRLGNISYLTDIAPLDVSVVLAVAKAHLGAFGSLENTIQEKAQIIHGTAPDGMVLLNADDPNVAKMSAQANCQVQYFSAMPRKENDQDDPNQILAQAVNISANAARPSFTLHLAGESAECELGLPGLHNISNALAASAVAASLGVPFLEICAELGTAKAGSPHRMDVHQAGKILVIDDAYNANPASMRAGIAAFGQLGKKYRRKVVVLGQMLELGDVSSQEHQALLPSLLAADVTDLFLVGEAAFALTPIAREAGINVVEYVSVDLLRADIHTVVVPDTAILFKGSNGTRVWQIAAEVINGMDEGLNK</sequence>
<dbReference type="SUPFAM" id="SSF53244">
    <property type="entry name" value="MurD-like peptide ligases, peptide-binding domain"/>
    <property type="match status" value="1"/>
</dbReference>
<keyword evidence="4 10" id="KW-0547">Nucleotide-binding</keyword>
<accession>A0ABU1T0W6</accession>
<dbReference type="Pfam" id="PF02875">
    <property type="entry name" value="Mur_ligase_C"/>
    <property type="match status" value="1"/>
</dbReference>
<dbReference type="PANTHER" id="PTHR43024">
    <property type="entry name" value="UDP-N-ACETYLMURAMOYL-TRIPEPTIDE--D-ALANYL-D-ALANINE LIGASE"/>
    <property type="match status" value="1"/>
</dbReference>
<dbReference type="InterPro" id="IPR035911">
    <property type="entry name" value="MurE/MurF_N"/>
</dbReference>
<keyword evidence="3 10" id="KW-0132">Cell division</keyword>
<comment type="catalytic activity">
    <reaction evidence="10 11">
        <text>D-alanyl-D-alanine + UDP-N-acetyl-alpha-D-muramoyl-L-alanyl-gamma-D-glutamyl-meso-2,6-diaminopimelate + ATP = UDP-N-acetyl-alpha-D-muramoyl-L-alanyl-gamma-D-glutamyl-meso-2,6-diaminopimeloyl-D-alanyl-D-alanine + ADP + phosphate + H(+)</text>
        <dbReference type="Rhea" id="RHEA:28374"/>
        <dbReference type="ChEBI" id="CHEBI:15378"/>
        <dbReference type="ChEBI" id="CHEBI:30616"/>
        <dbReference type="ChEBI" id="CHEBI:43474"/>
        <dbReference type="ChEBI" id="CHEBI:57822"/>
        <dbReference type="ChEBI" id="CHEBI:61386"/>
        <dbReference type="ChEBI" id="CHEBI:83905"/>
        <dbReference type="ChEBI" id="CHEBI:456216"/>
        <dbReference type="EC" id="6.3.2.10"/>
    </reaction>
</comment>
<dbReference type="InterPro" id="IPR036565">
    <property type="entry name" value="Mur-like_cat_sf"/>
</dbReference>
<evidence type="ECO:0000256" key="1">
    <source>
        <dbReference type="ARBA" id="ARBA00022490"/>
    </source>
</evidence>
<dbReference type="Pfam" id="PF01225">
    <property type="entry name" value="Mur_ligase"/>
    <property type="match status" value="1"/>
</dbReference>
<comment type="function">
    <text evidence="10 11">Involved in cell wall formation. Catalyzes the final step in the synthesis of UDP-N-acetylmuramoyl-pentapeptide, the precursor of murein.</text>
</comment>